<feature type="transmembrane region" description="Helical" evidence="2">
    <location>
        <begin position="56"/>
        <end position="79"/>
    </location>
</feature>
<evidence type="ECO:0000313" key="4">
    <source>
        <dbReference type="Proteomes" id="UP000326921"/>
    </source>
</evidence>
<sequence length="192" mass="22491">MEKKNIKAIMEQNSENIAKLHEIVKQTMDEESLMVDRLVNPPKEVLSQGQRISDKVARFGGSWTFIILFAVVLIIWILYNSTLPTKDQFDPYPFILMNLVLSCVAAMQAPIIMMSQNRQEEKDRMRAENDYLVNLKAELEIRSLHQKMDMLLEEQVKDLFQSQEDQYKLIKSLNHKIDALEKQITSYKDQQK</sequence>
<feature type="transmembrane region" description="Helical" evidence="2">
    <location>
        <begin position="91"/>
        <end position="115"/>
    </location>
</feature>
<feature type="coiled-coil region" evidence="1">
    <location>
        <begin position="134"/>
        <end position="190"/>
    </location>
</feature>
<dbReference type="AlphaFoldDB" id="A0A5Q0QB82"/>
<dbReference type="RefSeq" id="WP_153511585.1">
    <property type="nucleotide sequence ID" value="NZ_CP045652.1"/>
</dbReference>
<dbReference type="EMBL" id="CP045652">
    <property type="protein sequence ID" value="QGA26736.1"/>
    <property type="molecule type" value="Genomic_DNA"/>
</dbReference>
<keyword evidence="2" id="KW-0472">Membrane</keyword>
<evidence type="ECO:0000313" key="3">
    <source>
        <dbReference type="EMBL" id="QGA26736.1"/>
    </source>
</evidence>
<keyword evidence="2" id="KW-0812">Transmembrane</keyword>
<name>A0A5Q0QB82_9SPHI</name>
<evidence type="ECO:0000256" key="1">
    <source>
        <dbReference type="SAM" id="Coils"/>
    </source>
</evidence>
<dbReference type="PANTHER" id="PTHR41386">
    <property type="entry name" value="INTEGRAL MEMBRANE PROTEIN-RELATED"/>
    <property type="match status" value="1"/>
</dbReference>
<keyword evidence="1" id="KW-0175">Coiled coil</keyword>
<dbReference type="Pfam" id="PF06210">
    <property type="entry name" value="DUF1003"/>
    <property type="match status" value="1"/>
</dbReference>
<dbReference type="Proteomes" id="UP000326921">
    <property type="component" value="Chromosome"/>
</dbReference>
<accession>A0A5Q0QB82</accession>
<proteinExistence type="predicted"/>
<organism evidence="3 4">
    <name type="scientific">Sphingobacterium zhuxiongii</name>
    <dbReference type="NCBI Taxonomy" id="2662364"/>
    <lineage>
        <taxon>Bacteria</taxon>
        <taxon>Pseudomonadati</taxon>
        <taxon>Bacteroidota</taxon>
        <taxon>Sphingobacteriia</taxon>
        <taxon>Sphingobacteriales</taxon>
        <taxon>Sphingobacteriaceae</taxon>
        <taxon>Sphingobacterium</taxon>
    </lineage>
</organism>
<keyword evidence="4" id="KW-1185">Reference proteome</keyword>
<reference evidence="3 4" key="1">
    <citation type="submission" date="2019-10" db="EMBL/GenBank/DDBJ databases">
        <authorList>
            <person name="Dong K."/>
        </authorList>
    </citation>
    <scope>NUCLEOTIDE SEQUENCE [LARGE SCALE GENOMIC DNA]</scope>
    <source>
        <strain evidence="4">dk4302</strain>
    </source>
</reference>
<keyword evidence="2" id="KW-1133">Transmembrane helix</keyword>
<protein>
    <submittedName>
        <fullName evidence="3">DUF1003 domain-containing protein</fullName>
    </submittedName>
</protein>
<dbReference type="PANTHER" id="PTHR41386:SF1">
    <property type="entry name" value="MEMBRANE PROTEIN"/>
    <property type="match status" value="1"/>
</dbReference>
<gene>
    <name evidence="3" type="ORF">GFH32_10550</name>
</gene>
<dbReference type="InterPro" id="IPR010406">
    <property type="entry name" value="DUF1003"/>
</dbReference>
<evidence type="ECO:0000256" key="2">
    <source>
        <dbReference type="SAM" id="Phobius"/>
    </source>
</evidence>
<dbReference type="KEGG" id="sphe:GFH32_10550"/>